<dbReference type="EMBL" id="CP133612">
    <property type="protein sequence ID" value="WMV09422.1"/>
    <property type="molecule type" value="Genomic_DNA"/>
</dbReference>
<dbReference type="AlphaFoldDB" id="A0AAF0PRQ8"/>
<name>A0AAF0PRQ8_SOLVR</name>
<organism evidence="1 2">
    <name type="scientific">Solanum verrucosum</name>
    <dbReference type="NCBI Taxonomy" id="315347"/>
    <lineage>
        <taxon>Eukaryota</taxon>
        <taxon>Viridiplantae</taxon>
        <taxon>Streptophyta</taxon>
        <taxon>Embryophyta</taxon>
        <taxon>Tracheophyta</taxon>
        <taxon>Spermatophyta</taxon>
        <taxon>Magnoliopsida</taxon>
        <taxon>eudicotyledons</taxon>
        <taxon>Gunneridae</taxon>
        <taxon>Pentapetalae</taxon>
        <taxon>asterids</taxon>
        <taxon>lamiids</taxon>
        <taxon>Solanales</taxon>
        <taxon>Solanaceae</taxon>
        <taxon>Solanoideae</taxon>
        <taxon>Solaneae</taxon>
        <taxon>Solanum</taxon>
    </lineage>
</organism>
<reference evidence="1" key="1">
    <citation type="submission" date="2023-08" db="EMBL/GenBank/DDBJ databases">
        <title>A de novo genome assembly of Solanum verrucosum Schlechtendal, a Mexican diploid species geographically isolated from the other diploid A-genome species in potato relatives.</title>
        <authorList>
            <person name="Hosaka K."/>
        </authorList>
    </citation>
    <scope>NUCLEOTIDE SEQUENCE</scope>
    <source>
        <tissue evidence="1">Young leaves</tissue>
    </source>
</reference>
<protein>
    <submittedName>
        <fullName evidence="1">Uncharacterized protein</fullName>
    </submittedName>
</protein>
<evidence type="ECO:0000313" key="2">
    <source>
        <dbReference type="Proteomes" id="UP001234989"/>
    </source>
</evidence>
<proteinExistence type="predicted"/>
<sequence>MNLLMSCQTIMNLLVCMLYTWIKQKASLVFSIG</sequence>
<evidence type="ECO:0000313" key="1">
    <source>
        <dbReference type="EMBL" id="WMV09422.1"/>
    </source>
</evidence>
<dbReference type="Proteomes" id="UP001234989">
    <property type="component" value="Chromosome 1"/>
</dbReference>
<gene>
    <name evidence="1" type="ORF">MTR67_002807</name>
</gene>
<keyword evidence="2" id="KW-1185">Reference proteome</keyword>
<accession>A0AAF0PRQ8</accession>